<dbReference type="Proteomes" id="UP000276215">
    <property type="component" value="Unassembled WGS sequence"/>
</dbReference>
<accession>A0A3N4JIH8</accession>
<dbReference type="AlphaFoldDB" id="A0A3N4JIH8"/>
<protein>
    <submittedName>
        <fullName evidence="1">Uncharacterized protein</fullName>
    </submittedName>
</protein>
<proteinExistence type="predicted"/>
<reference evidence="1 2" key="1">
    <citation type="journal article" date="2018" name="Nat. Ecol. Evol.">
        <title>Pezizomycetes genomes reveal the molecular basis of ectomycorrhizal truffle lifestyle.</title>
        <authorList>
            <person name="Murat C."/>
            <person name="Payen T."/>
            <person name="Noel B."/>
            <person name="Kuo A."/>
            <person name="Morin E."/>
            <person name="Chen J."/>
            <person name="Kohler A."/>
            <person name="Krizsan K."/>
            <person name="Balestrini R."/>
            <person name="Da Silva C."/>
            <person name="Montanini B."/>
            <person name="Hainaut M."/>
            <person name="Levati E."/>
            <person name="Barry K.W."/>
            <person name="Belfiori B."/>
            <person name="Cichocki N."/>
            <person name="Clum A."/>
            <person name="Dockter R.B."/>
            <person name="Fauchery L."/>
            <person name="Guy J."/>
            <person name="Iotti M."/>
            <person name="Le Tacon F."/>
            <person name="Lindquist E.A."/>
            <person name="Lipzen A."/>
            <person name="Malagnac F."/>
            <person name="Mello A."/>
            <person name="Molinier V."/>
            <person name="Miyauchi S."/>
            <person name="Poulain J."/>
            <person name="Riccioni C."/>
            <person name="Rubini A."/>
            <person name="Sitrit Y."/>
            <person name="Splivallo R."/>
            <person name="Traeger S."/>
            <person name="Wang M."/>
            <person name="Zifcakova L."/>
            <person name="Wipf D."/>
            <person name="Zambonelli A."/>
            <person name="Paolocci F."/>
            <person name="Nowrousian M."/>
            <person name="Ottonello S."/>
            <person name="Baldrian P."/>
            <person name="Spatafora J.W."/>
            <person name="Henrissat B."/>
            <person name="Nagy L.G."/>
            <person name="Aury J.M."/>
            <person name="Wincker P."/>
            <person name="Grigoriev I.V."/>
            <person name="Bonfante P."/>
            <person name="Martin F.M."/>
        </authorList>
    </citation>
    <scope>NUCLEOTIDE SEQUENCE [LARGE SCALE GENOMIC DNA]</scope>
    <source>
        <strain evidence="1 2">120613-1</strain>
    </source>
</reference>
<evidence type="ECO:0000313" key="2">
    <source>
        <dbReference type="Proteomes" id="UP000276215"/>
    </source>
</evidence>
<evidence type="ECO:0000313" key="1">
    <source>
        <dbReference type="EMBL" id="RPA98076.1"/>
    </source>
</evidence>
<organism evidence="1 2">
    <name type="scientific">Choiromyces venosus 120613-1</name>
    <dbReference type="NCBI Taxonomy" id="1336337"/>
    <lineage>
        <taxon>Eukaryota</taxon>
        <taxon>Fungi</taxon>
        <taxon>Dikarya</taxon>
        <taxon>Ascomycota</taxon>
        <taxon>Pezizomycotina</taxon>
        <taxon>Pezizomycetes</taxon>
        <taxon>Pezizales</taxon>
        <taxon>Tuberaceae</taxon>
        <taxon>Choiromyces</taxon>
    </lineage>
</organism>
<dbReference type="EMBL" id="ML120399">
    <property type="protein sequence ID" value="RPA98076.1"/>
    <property type="molecule type" value="Genomic_DNA"/>
</dbReference>
<keyword evidence="2" id="KW-1185">Reference proteome</keyword>
<sequence length="122" mass="13736">MSTTNLFTEYHLPPTHRLNLHKAVTSSIPLTFSNTVDKSELFPLFLSLSSFPTNYLDPLQLTIPTSCSPSKTLPILSSSHNIPFTFLFLNPSFKLKLVILPLSKSGDRDLRLIRIKDFTSLT</sequence>
<name>A0A3N4JIH8_9PEZI</name>
<gene>
    <name evidence="1" type="ORF">L873DRAFT_1808954</name>
</gene>